<feature type="domain" description="Sigma 54 modulation/S30EA ribosomal protein C-terminal" evidence="2">
    <location>
        <begin position="179"/>
        <end position="221"/>
    </location>
</feature>
<comment type="caution">
    <text evidence="3">The sequence shown here is derived from an EMBL/GenBank/DDBJ whole genome shotgun (WGS) entry which is preliminary data.</text>
</comment>
<keyword evidence="4" id="KW-1185">Reference proteome</keyword>
<evidence type="ECO:0000256" key="1">
    <source>
        <dbReference type="SAM" id="MobiDB-lite"/>
    </source>
</evidence>
<gene>
    <name evidence="3" type="ORF">ACFPT7_25080</name>
</gene>
<proteinExistence type="predicted"/>
<dbReference type="InterPro" id="IPR003489">
    <property type="entry name" value="RHF/RaiA"/>
</dbReference>
<protein>
    <submittedName>
        <fullName evidence="3">HPF/RaiA family ribosome-associated protein</fullName>
    </submittedName>
</protein>
<dbReference type="EMBL" id="JBHSPH010000020">
    <property type="protein sequence ID" value="MFC5865604.1"/>
    <property type="molecule type" value="Genomic_DNA"/>
</dbReference>
<dbReference type="Gene3D" id="3.30.160.100">
    <property type="entry name" value="Ribosome hibernation promotion factor-like"/>
    <property type="match status" value="1"/>
</dbReference>
<dbReference type="Proteomes" id="UP001596091">
    <property type="component" value="Unassembled WGS sequence"/>
</dbReference>
<evidence type="ECO:0000259" key="2">
    <source>
        <dbReference type="Pfam" id="PF16321"/>
    </source>
</evidence>
<dbReference type="Pfam" id="PF02482">
    <property type="entry name" value="Ribosomal_S30AE"/>
    <property type="match status" value="1"/>
</dbReference>
<sequence>MEVEITARQVKVSKGLKAGAEEGIGRIGLILGKITSAAFTFRAERHLQIVEISLQSRNHNIVAHGEGATQESALRQALVHAEQQAQKFRDRTRTRKRLPKLATAIPEPRVPRKAVRVRRSVGLEHGTEPSPEDHFSHGNGHRAPIARPPGKKTKAAITVHSFPGKPMVVEPHILSAAEALAIRPMTVEEAVKEAEFQDRDLLIFRTPAGDLYVLHRRRDGKMEMVEVP</sequence>
<name>A0ABW1EP65_9BACT</name>
<accession>A0ABW1EP65</accession>
<feature type="region of interest" description="Disordered" evidence="1">
    <location>
        <begin position="123"/>
        <end position="150"/>
    </location>
</feature>
<dbReference type="InterPro" id="IPR036567">
    <property type="entry name" value="RHF-like"/>
</dbReference>
<dbReference type="Pfam" id="PF16321">
    <property type="entry name" value="Ribosom_S30AE_C"/>
    <property type="match status" value="1"/>
</dbReference>
<dbReference type="Gene3D" id="3.30.505.50">
    <property type="entry name" value="Sigma 54 modulation/S30EA ribosomal protein, C-terminal domain"/>
    <property type="match status" value="1"/>
</dbReference>
<organism evidence="3 4">
    <name type="scientific">Acidicapsa dinghuensis</name>
    <dbReference type="NCBI Taxonomy" id="2218256"/>
    <lineage>
        <taxon>Bacteria</taxon>
        <taxon>Pseudomonadati</taxon>
        <taxon>Acidobacteriota</taxon>
        <taxon>Terriglobia</taxon>
        <taxon>Terriglobales</taxon>
        <taxon>Acidobacteriaceae</taxon>
        <taxon>Acidicapsa</taxon>
    </lineage>
</organism>
<dbReference type="SUPFAM" id="SSF69754">
    <property type="entry name" value="Ribosome binding protein Y (YfiA homologue)"/>
    <property type="match status" value="1"/>
</dbReference>
<dbReference type="RefSeq" id="WP_263341656.1">
    <property type="nucleotide sequence ID" value="NZ_JAGSYH010000008.1"/>
</dbReference>
<evidence type="ECO:0000313" key="3">
    <source>
        <dbReference type="EMBL" id="MFC5865604.1"/>
    </source>
</evidence>
<reference evidence="4" key="1">
    <citation type="journal article" date="2019" name="Int. J. Syst. Evol. Microbiol.">
        <title>The Global Catalogue of Microorganisms (GCM) 10K type strain sequencing project: providing services to taxonomists for standard genome sequencing and annotation.</title>
        <authorList>
            <consortium name="The Broad Institute Genomics Platform"/>
            <consortium name="The Broad Institute Genome Sequencing Center for Infectious Disease"/>
            <person name="Wu L."/>
            <person name="Ma J."/>
        </authorList>
    </citation>
    <scope>NUCLEOTIDE SEQUENCE [LARGE SCALE GENOMIC DNA]</scope>
    <source>
        <strain evidence="4">JCM 4087</strain>
    </source>
</reference>
<evidence type="ECO:0000313" key="4">
    <source>
        <dbReference type="Proteomes" id="UP001596091"/>
    </source>
</evidence>
<feature type="compositionally biased region" description="Basic and acidic residues" evidence="1">
    <location>
        <begin position="123"/>
        <end position="136"/>
    </location>
</feature>
<dbReference type="InterPro" id="IPR038416">
    <property type="entry name" value="Ribosom_S30AE_C_sf"/>
</dbReference>
<dbReference type="InterPro" id="IPR032528">
    <property type="entry name" value="Ribosom_S30AE_C"/>
</dbReference>